<evidence type="ECO:0000313" key="18">
    <source>
        <dbReference type="Proteomes" id="UP000185598"/>
    </source>
</evidence>
<evidence type="ECO:0000256" key="1">
    <source>
        <dbReference type="ARBA" id="ARBA00001971"/>
    </source>
</evidence>
<comment type="subunit">
    <text evidence="5">Part of an enzyme complex containing four subunits: a flavoprotein, an iron-sulfur protein, plus two membrane-anchoring proteins, SdhC and SdhD.</text>
</comment>
<evidence type="ECO:0000256" key="9">
    <source>
        <dbReference type="ARBA" id="ARBA00022617"/>
    </source>
</evidence>
<gene>
    <name evidence="17" type="ORF">BJF91_12980</name>
</gene>
<comment type="caution">
    <text evidence="17">The sequence shown here is derived from an EMBL/GenBank/DDBJ whole genome shotgun (WGS) entry which is preliminary data.</text>
</comment>
<evidence type="ECO:0000256" key="10">
    <source>
        <dbReference type="ARBA" id="ARBA00022692"/>
    </source>
</evidence>
<keyword evidence="13 16" id="KW-1133">Transmembrane helix</keyword>
<dbReference type="SUPFAM" id="SSF81343">
    <property type="entry name" value="Fumarate reductase respiratory complex transmembrane subunits"/>
    <property type="match status" value="1"/>
</dbReference>
<dbReference type="OrthoDB" id="9809280at2"/>
<evidence type="ECO:0000256" key="14">
    <source>
        <dbReference type="ARBA" id="ARBA00023004"/>
    </source>
</evidence>
<dbReference type="AlphaFoldDB" id="A0A1Q9A6T5"/>
<keyword evidence="9" id="KW-0349">Heme</keyword>
<evidence type="ECO:0000256" key="8">
    <source>
        <dbReference type="ARBA" id="ARBA00022532"/>
    </source>
</evidence>
<reference evidence="17 18" key="1">
    <citation type="submission" date="2016-09" db="EMBL/GenBank/DDBJ databases">
        <title>Rhizobium oryziradicis sp. nov., isolated from the root of rice.</title>
        <authorList>
            <person name="Zhao J."/>
            <person name="Zhang X."/>
        </authorList>
    </citation>
    <scope>NUCLEOTIDE SEQUENCE [LARGE SCALE GENOMIC DNA]</scope>
    <source>
        <strain evidence="17 18">14971</strain>
    </source>
</reference>
<dbReference type="GO" id="GO:0020037">
    <property type="term" value="F:heme binding"/>
    <property type="evidence" value="ECO:0007669"/>
    <property type="project" value="InterPro"/>
</dbReference>
<keyword evidence="10 16" id="KW-0812">Transmembrane</keyword>
<dbReference type="EMBL" id="MKIN01000021">
    <property type="protein sequence ID" value="OLP50234.1"/>
    <property type="molecule type" value="Genomic_DNA"/>
</dbReference>
<evidence type="ECO:0000256" key="3">
    <source>
        <dbReference type="ARBA" id="ARBA00004141"/>
    </source>
</evidence>
<keyword evidence="12" id="KW-0249">Electron transport</keyword>
<dbReference type="NCBIfam" id="TIGR02968">
    <property type="entry name" value="succ_dehyd_anc"/>
    <property type="match status" value="1"/>
</dbReference>
<keyword evidence="7" id="KW-0813">Transport</keyword>
<sequence>MRERKEMTTPLGRVLGLGSARSGTLDFFHDRVRALVLFFLTPYMIVLGVWLFGRPRDYVVNALGSLWVAAPLGLYLVLTLLHMRLGMQTIIEDYIHAPGYKVTLTFLNTVFYFGLAAGSFVALLSILARHSYG</sequence>
<dbReference type="GO" id="GO:0006099">
    <property type="term" value="P:tricarboxylic acid cycle"/>
    <property type="evidence" value="ECO:0007669"/>
    <property type="project" value="UniProtKB-UniPathway"/>
</dbReference>
<dbReference type="Proteomes" id="UP000185598">
    <property type="component" value="Unassembled WGS sequence"/>
</dbReference>
<evidence type="ECO:0000256" key="6">
    <source>
        <dbReference type="ARBA" id="ARBA00019425"/>
    </source>
</evidence>
<accession>A0A1Q9A6T5</accession>
<protein>
    <recommendedName>
        <fullName evidence="6">Succinate dehydrogenase hydrophobic membrane anchor subunit</fullName>
    </recommendedName>
</protein>
<feature type="transmembrane region" description="Helical" evidence="16">
    <location>
        <begin position="34"/>
        <end position="52"/>
    </location>
</feature>
<comment type="function">
    <text evidence="2">Membrane-anchoring subunit of succinate dehydrogenase (SDH).</text>
</comment>
<dbReference type="InterPro" id="IPR000701">
    <property type="entry name" value="SuccDH_FuR_B_TM-su"/>
</dbReference>
<keyword evidence="8" id="KW-0816">Tricarboxylic acid cycle</keyword>
<evidence type="ECO:0000256" key="13">
    <source>
        <dbReference type="ARBA" id="ARBA00022989"/>
    </source>
</evidence>
<feature type="transmembrane region" description="Helical" evidence="16">
    <location>
        <begin position="102"/>
        <end position="128"/>
    </location>
</feature>
<comment type="cofactor">
    <cofactor evidence="1">
        <name>heme</name>
        <dbReference type="ChEBI" id="CHEBI:30413"/>
    </cofactor>
</comment>
<evidence type="ECO:0000256" key="11">
    <source>
        <dbReference type="ARBA" id="ARBA00022723"/>
    </source>
</evidence>
<comment type="subcellular location">
    <subcellularLocation>
        <location evidence="3">Membrane</location>
        <topology evidence="3">Multi-pass membrane protein</topology>
    </subcellularLocation>
</comment>
<evidence type="ECO:0000256" key="4">
    <source>
        <dbReference type="ARBA" id="ARBA00005163"/>
    </source>
</evidence>
<evidence type="ECO:0000256" key="5">
    <source>
        <dbReference type="ARBA" id="ARBA00011558"/>
    </source>
</evidence>
<keyword evidence="11" id="KW-0479">Metal-binding</keyword>
<proteinExistence type="predicted"/>
<dbReference type="STRING" id="887144.BJF91_12980"/>
<organism evidence="17 18">
    <name type="scientific">Allorhizobium taibaishanense</name>
    <dbReference type="NCBI Taxonomy" id="887144"/>
    <lineage>
        <taxon>Bacteria</taxon>
        <taxon>Pseudomonadati</taxon>
        <taxon>Pseudomonadota</taxon>
        <taxon>Alphaproteobacteria</taxon>
        <taxon>Hyphomicrobiales</taxon>
        <taxon>Rhizobiaceae</taxon>
        <taxon>Rhizobium/Agrobacterium group</taxon>
        <taxon>Allorhizobium</taxon>
    </lineage>
</organism>
<dbReference type="GO" id="GO:0016020">
    <property type="term" value="C:membrane"/>
    <property type="evidence" value="ECO:0007669"/>
    <property type="project" value="UniProtKB-SubCell"/>
</dbReference>
<dbReference type="Gene3D" id="1.20.1300.10">
    <property type="entry name" value="Fumarate reductase/succinate dehydrogenase, transmembrane subunit"/>
    <property type="match status" value="1"/>
</dbReference>
<evidence type="ECO:0000313" key="17">
    <source>
        <dbReference type="EMBL" id="OLP50234.1"/>
    </source>
</evidence>
<evidence type="ECO:0000256" key="16">
    <source>
        <dbReference type="SAM" id="Phobius"/>
    </source>
</evidence>
<dbReference type="Pfam" id="PF01127">
    <property type="entry name" value="Sdh_cyt"/>
    <property type="match status" value="1"/>
</dbReference>
<evidence type="ECO:0000256" key="15">
    <source>
        <dbReference type="ARBA" id="ARBA00023136"/>
    </source>
</evidence>
<dbReference type="UniPathway" id="UPA00223"/>
<dbReference type="InterPro" id="IPR014312">
    <property type="entry name" value="Succ_DH_anchor"/>
</dbReference>
<evidence type="ECO:0000256" key="2">
    <source>
        <dbReference type="ARBA" id="ARBA00004050"/>
    </source>
</evidence>
<comment type="pathway">
    <text evidence="4">Carbohydrate metabolism; tricarboxylic acid cycle.</text>
</comment>
<evidence type="ECO:0000256" key="7">
    <source>
        <dbReference type="ARBA" id="ARBA00022448"/>
    </source>
</evidence>
<dbReference type="InterPro" id="IPR034804">
    <property type="entry name" value="SQR/QFR_C/D"/>
</dbReference>
<dbReference type="GO" id="GO:0046872">
    <property type="term" value="F:metal ion binding"/>
    <property type="evidence" value="ECO:0007669"/>
    <property type="project" value="UniProtKB-KW"/>
</dbReference>
<keyword evidence="14" id="KW-0408">Iron</keyword>
<feature type="transmembrane region" description="Helical" evidence="16">
    <location>
        <begin position="58"/>
        <end position="81"/>
    </location>
</feature>
<evidence type="ECO:0000256" key="12">
    <source>
        <dbReference type="ARBA" id="ARBA00022982"/>
    </source>
</evidence>
<keyword evidence="18" id="KW-1185">Reference proteome</keyword>
<name>A0A1Q9A6T5_9HYPH</name>
<keyword evidence="15 16" id="KW-0472">Membrane</keyword>